<feature type="compositionally biased region" description="Basic and acidic residues" evidence="2">
    <location>
        <begin position="578"/>
        <end position="611"/>
    </location>
</feature>
<dbReference type="SMART" id="SM00028">
    <property type="entry name" value="TPR"/>
    <property type="match status" value="2"/>
</dbReference>
<dbReference type="SUPFAM" id="SSF54277">
    <property type="entry name" value="CAD &amp; PB1 domains"/>
    <property type="match status" value="1"/>
</dbReference>
<dbReference type="EMBL" id="GBEZ01006428">
    <property type="protein sequence ID" value="JAC78972.1"/>
    <property type="molecule type" value="Transcribed_RNA"/>
</dbReference>
<feature type="region of interest" description="Disordered" evidence="2">
    <location>
        <begin position="157"/>
        <end position="186"/>
    </location>
</feature>
<dbReference type="CDD" id="cd05992">
    <property type="entry name" value="PB1"/>
    <property type="match status" value="1"/>
</dbReference>
<dbReference type="PANTHER" id="PTHR46183:SF8">
    <property type="entry name" value="PROTEIN CLMP1"/>
    <property type="match status" value="1"/>
</dbReference>
<keyword evidence="1" id="KW-0677">Repeat</keyword>
<dbReference type="Gene3D" id="1.25.40.10">
    <property type="entry name" value="Tetratricopeptide repeat domain"/>
    <property type="match status" value="2"/>
</dbReference>
<dbReference type="Pfam" id="PF00564">
    <property type="entry name" value="PB1"/>
    <property type="match status" value="1"/>
</dbReference>
<accession>A0A061S1D3</accession>
<evidence type="ECO:0000313" key="4">
    <source>
        <dbReference type="EMBL" id="JAC78972.1"/>
    </source>
</evidence>
<dbReference type="InterPro" id="IPR053793">
    <property type="entry name" value="PB1-like"/>
</dbReference>
<sequence>MGKKSKSGKASSPSTANGSANLLADEAELQALVAKASELKSEANGFFAKKEFSKALDMYQQAASSYPHDHPEKPQMFCNKAACYTMLKKPKEAAKECTNALAIAPGNAKALLWRSKANEAQGLYKQALSDIQALNKTQDATPETQSAEQRLKDIMSGKAKAGPIQGARTAAKPGSARQQQQQQQIPPFTAKCTFGDDTRVVYLTHNTTYAELVNQVKQKFPNAGNIAIKYKDKDGDSVTVTSRNDIHAAMAESLAAMERRSGLGNVTIPPVRFEIVKANDQAEEVFELDDWLIDFANLFREHLGIGPDRHVDLHNEGWEKCTQALDAAVQSEKAGPLFDQAAARFAEVTASGLYHWGNVHMCIARKHVDSLAASGKKVEDIIPDIKQEFDKAEEKYQDALRYKSDFYDGAVGMGQLFFERAKLHTGLLIPSTPAGAEGASAKEIQDITNQLMREALGKVTEDKAKVAEELFDKAIEYFKSAITMLPAEEADAQPKPPAENGEAEEISFRAQALVMWGNVLYEQSQVRAAVGGKNWKELIDEAVAKFNEAGCQQSDIRTALLNHLKKDEIEIPPEPEPEPEKERAGKDEGQAASKAEKAAAQEASEPEKAPEAPKGGLTALAPQKKGAKKGANQK</sequence>
<feature type="region of interest" description="Disordered" evidence="2">
    <location>
        <begin position="567"/>
        <end position="634"/>
    </location>
</feature>
<dbReference type="InterPro" id="IPR000270">
    <property type="entry name" value="PB1_dom"/>
</dbReference>
<dbReference type="PROSITE" id="PS51745">
    <property type="entry name" value="PB1"/>
    <property type="match status" value="1"/>
</dbReference>
<dbReference type="Gene3D" id="3.10.20.90">
    <property type="entry name" value="Phosphatidylinositol 3-kinase Catalytic Subunit, Chain A, domain 1"/>
    <property type="match status" value="1"/>
</dbReference>
<evidence type="ECO:0000256" key="2">
    <source>
        <dbReference type="SAM" id="MobiDB-lite"/>
    </source>
</evidence>
<reference evidence="4" key="1">
    <citation type="submission" date="2014-05" db="EMBL/GenBank/DDBJ databases">
        <title>The transcriptome of the halophilic microalga Tetraselmis sp. GSL018 isolated from the Great Salt Lake, Utah.</title>
        <authorList>
            <person name="Jinkerson R.E."/>
            <person name="D'Adamo S."/>
            <person name="Posewitz M.C."/>
        </authorList>
    </citation>
    <scope>NUCLEOTIDE SEQUENCE</scope>
    <source>
        <strain evidence="4">GSL018</strain>
    </source>
</reference>
<name>A0A061S1D3_9CHLO</name>
<dbReference type="AlphaFoldDB" id="A0A061S1D3"/>
<proteinExistence type="predicted"/>
<dbReference type="InterPro" id="IPR044517">
    <property type="entry name" value="PHOX1-4"/>
</dbReference>
<dbReference type="SMART" id="SM00666">
    <property type="entry name" value="PB1"/>
    <property type="match status" value="1"/>
</dbReference>
<dbReference type="InterPro" id="IPR019734">
    <property type="entry name" value="TPR_rpt"/>
</dbReference>
<evidence type="ECO:0000256" key="1">
    <source>
        <dbReference type="ARBA" id="ARBA00022737"/>
    </source>
</evidence>
<organism evidence="4">
    <name type="scientific">Tetraselmis sp. GSL018</name>
    <dbReference type="NCBI Taxonomy" id="582737"/>
    <lineage>
        <taxon>Eukaryota</taxon>
        <taxon>Viridiplantae</taxon>
        <taxon>Chlorophyta</taxon>
        <taxon>core chlorophytes</taxon>
        <taxon>Chlorodendrophyceae</taxon>
        <taxon>Chlorodendrales</taxon>
        <taxon>Chlorodendraceae</taxon>
        <taxon>Tetraselmis</taxon>
    </lineage>
</organism>
<evidence type="ECO:0000259" key="3">
    <source>
        <dbReference type="PROSITE" id="PS51745"/>
    </source>
</evidence>
<gene>
    <name evidence="4" type="ORF">TSPGSL018_13856</name>
</gene>
<dbReference type="InterPro" id="IPR011990">
    <property type="entry name" value="TPR-like_helical_dom_sf"/>
</dbReference>
<dbReference type="SUPFAM" id="SSF48452">
    <property type="entry name" value="TPR-like"/>
    <property type="match status" value="1"/>
</dbReference>
<feature type="domain" description="PB1" evidence="3">
    <location>
        <begin position="187"/>
        <end position="261"/>
    </location>
</feature>
<dbReference type="PANTHER" id="PTHR46183">
    <property type="entry name" value="PROTEIN CLMP1"/>
    <property type="match status" value="1"/>
</dbReference>
<keyword evidence="4" id="KW-0346">Stress response</keyword>
<protein>
    <submittedName>
        <fullName evidence="4">Heat shock protein 70-interacting</fullName>
    </submittedName>
</protein>